<dbReference type="PANTHER" id="PTHR24235">
    <property type="entry name" value="NEUROPEPTIDE Y RECEPTOR"/>
    <property type="match status" value="1"/>
</dbReference>
<reference evidence="10 11" key="1">
    <citation type="journal article" date="2015" name="Genome Biol.">
        <title>Comparative genomics of Steinernema reveals deeply conserved gene regulatory networks.</title>
        <authorList>
            <person name="Dillman A.R."/>
            <person name="Macchietto M."/>
            <person name="Porter C.F."/>
            <person name="Rogers A."/>
            <person name="Williams B."/>
            <person name="Antoshechkin I."/>
            <person name="Lee M.M."/>
            <person name="Goodwin Z."/>
            <person name="Lu X."/>
            <person name="Lewis E.E."/>
            <person name="Goodrich-Blair H."/>
            <person name="Stock S.P."/>
            <person name="Adams B.J."/>
            <person name="Sternberg P.W."/>
            <person name="Mortazavi A."/>
        </authorList>
    </citation>
    <scope>NUCLEOTIDE SEQUENCE [LARGE SCALE GENOMIC DNA]</scope>
    <source>
        <strain evidence="10 11">ALL</strain>
    </source>
</reference>
<feature type="transmembrane region" description="Helical" evidence="8">
    <location>
        <begin position="107"/>
        <end position="127"/>
    </location>
</feature>
<dbReference type="Proteomes" id="UP000298663">
    <property type="component" value="Unassembled WGS sequence"/>
</dbReference>
<keyword evidence="11" id="KW-1185">Reference proteome</keyword>
<evidence type="ECO:0000256" key="5">
    <source>
        <dbReference type="ARBA" id="ARBA00023136"/>
    </source>
</evidence>
<dbReference type="InterPro" id="IPR017452">
    <property type="entry name" value="GPCR_Rhodpsn_7TM"/>
</dbReference>
<organism evidence="10 11">
    <name type="scientific">Steinernema carpocapsae</name>
    <name type="common">Entomopathogenic nematode</name>
    <dbReference type="NCBI Taxonomy" id="34508"/>
    <lineage>
        <taxon>Eukaryota</taxon>
        <taxon>Metazoa</taxon>
        <taxon>Ecdysozoa</taxon>
        <taxon>Nematoda</taxon>
        <taxon>Chromadorea</taxon>
        <taxon>Rhabditida</taxon>
        <taxon>Tylenchina</taxon>
        <taxon>Panagrolaimomorpha</taxon>
        <taxon>Strongyloidoidea</taxon>
        <taxon>Steinernematidae</taxon>
        <taxon>Steinernema</taxon>
    </lineage>
</organism>
<dbReference type="STRING" id="34508.A0A4U5MTT2"/>
<dbReference type="EMBL" id="AZBU02000006">
    <property type="protein sequence ID" value="TKR73181.1"/>
    <property type="molecule type" value="Genomic_DNA"/>
</dbReference>
<dbReference type="Gene3D" id="1.20.1070.10">
    <property type="entry name" value="Rhodopsin 7-helix transmembrane proteins"/>
    <property type="match status" value="1"/>
</dbReference>
<keyword evidence="4" id="KW-0297">G-protein coupled receptor</keyword>
<evidence type="ECO:0000259" key="9">
    <source>
        <dbReference type="PROSITE" id="PS50262"/>
    </source>
</evidence>
<dbReference type="AlphaFoldDB" id="A0A4U5MTT2"/>
<keyword evidence="7" id="KW-0807">Transducer</keyword>
<name>A0A4U5MTT2_STECR</name>
<evidence type="ECO:0000313" key="11">
    <source>
        <dbReference type="Proteomes" id="UP000298663"/>
    </source>
</evidence>
<keyword evidence="2 8" id="KW-0812">Transmembrane</keyword>
<accession>A0A4U5MTT2</accession>
<gene>
    <name evidence="10" type="ORF">L596_020521</name>
</gene>
<dbReference type="PROSITE" id="PS50262">
    <property type="entry name" value="G_PROTEIN_RECEP_F1_2"/>
    <property type="match status" value="1"/>
</dbReference>
<evidence type="ECO:0000256" key="8">
    <source>
        <dbReference type="SAM" id="Phobius"/>
    </source>
</evidence>
<dbReference type="Pfam" id="PF00001">
    <property type="entry name" value="7tm_1"/>
    <property type="match status" value="1"/>
</dbReference>
<protein>
    <recommendedName>
        <fullName evidence="9">G-protein coupled receptors family 1 profile domain-containing protein</fullName>
    </recommendedName>
</protein>
<evidence type="ECO:0000256" key="6">
    <source>
        <dbReference type="ARBA" id="ARBA00023170"/>
    </source>
</evidence>
<evidence type="ECO:0000256" key="3">
    <source>
        <dbReference type="ARBA" id="ARBA00022989"/>
    </source>
</evidence>
<feature type="transmembrane region" description="Helical" evidence="8">
    <location>
        <begin position="69"/>
        <end position="87"/>
    </location>
</feature>
<dbReference type="PRINTS" id="PR00237">
    <property type="entry name" value="GPCRRHODOPSN"/>
</dbReference>
<keyword evidence="5 8" id="KW-0472">Membrane</keyword>
<proteinExistence type="predicted"/>
<evidence type="ECO:0000256" key="2">
    <source>
        <dbReference type="ARBA" id="ARBA00022692"/>
    </source>
</evidence>
<sequence>MCLENNWHLLPFSRRTYTLTVLTIQYILPLAALGFAYSQIGSTIRKRARTSTTINQHKRHIFAQRNRKALLLLLFLVLIHGIAWLPINAYNVLHVLGIIDFSQYRYIFCHLIGMTSACINPIMYGLVNDNFRNAFISLLQPVLAPCTKYIAVVPPVIYRTPTRLRKQRSVILSQTVRYQS</sequence>
<evidence type="ECO:0000256" key="4">
    <source>
        <dbReference type="ARBA" id="ARBA00023040"/>
    </source>
</evidence>
<dbReference type="PANTHER" id="PTHR24235:SF1">
    <property type="entry name" value="G-PROTEIN COUPLED RECEPTORS FAMILY 1 PROFILE DOMAIN-CONTAINING PROTEIN"/>
    <property type="match status" value="1"/>
</dbReference>
<evidence type="ECO:0000256" key="1">
    <source>
        <dbReference type="ARBA" id="ARBA00004141"/>
    </source>
</evidence>
<reference evidence="10 11" key="2">
    <citation type="journal article" date="2019" name="G3 (Bethesda)">
        <title>Hybrid Assembly of the Genome of the Entomopathogenic Nematode Steinernema carpocapsae Identifies the X-Chromosome.</title>
        <authorList>
            <person name="Serra L."/>
            <person name="Macchietto M."/>
            <person name="Macias-Munoz A."/>
            <person name="McGill C.J."/>
            <person name="Rodriguez I.M."/>
            <person name="Rodriguez B."/>
            <person name="Murad R."/>
            <person name="Mortazavi A."/>
        </authorList>
    </citation>
    <scope>NUCLEOTIDE SEQUENCE [LARGE SCALE GENOMIC DNA]</scope>
    <source>
        <strain evidence="10 11">ALL</strain>
    </source>
</reference>
<dbReference type="InterPro" id="IPR000276">
    <property type="entry name" value="GPCR_Rhodpsn"/>
</dbReference>
<feature type="transmembrane region" description="Helical" evidence="8">
    <location>
        <begin position="17"/>
        <end position="37"/>
    </location>
</feature>
<evidence type="ECO:0000256" key="7">
    <source>
        <dbReference type="ARBA" id="ARBA00023224"/>
    </source>
</evidence>
<dbReference type="GO" id="GO:0016020">
    <property type="term" value="C:membrane"/>
    <property type="evidence" value="ECO:0007669"/>
    <property type="project" value="UniProtKB-SubCell"/>
</dbReference>
<keyword evidence="6" id="KW-0675">Receptor</keyword>
<evidence type="ECO:0000313" key="10">
    <source>
        <dbReference type="EMBL" id="TKR73181.1"/>
    </source>
</evidence>
<feature type="domain" description="G-protein coupled receptors family 1 profile" evidence="9">
    <location>
        <begin position="1"/>
        <end position="124"/>
    </location>
</feature>
<comment type="subcellular location">
    <subcellularLocation>
        <location evidence="1">Membrane</location>
        <topology evidence="1">Multi-pass membrane protein</topology>
    </subcellularLocation>
</comment>
<keyword evidence="3 8" id="KW-1133">Transmembrane helix</keyword>
<dbReference type="GO" id="GO:0004930">
    <property type="term" value="F:G protein-coupled receptor activity"/>
    <property type="evidence" value="ECO:0007669"/>
    <property type="project" value="UniProtKB-KW"/>
</dbReference>
<dbReference type="SUPFAM" id="SSF81321">
    <property type="entry name" value="Family A G protein-coupled receptor-like"/>
    <property type="match status" value="1"/>
</dbReference>
<comment type="caution">
    <text evidence="10">The sequence shown here is derived from an EMBL/GenBank/DDBJ whole genome shotgun (WGS) entry which is preliminary data.</text>
</comment>